<dbReference type="SUPFAM" id="SSF52540">
    <property type="entry name" value="P-loop containing nucleoside triphosphate hydrolases"/>
    <property type="match status" value="1"/>
</dbReference>
<reference evidence="5 6" key="1">
    <citation type="submission" date="2019-03" db="EMBL/GenBank/DDBJ databases">
        <title>Genomic Encyclopedia of Type Strains, Phase IV (KMG-IV): sequencing the most valuable type-strain genomes for metagenomic binning, comparative biology and taxonomic classification.</title>
        <authorList>
            <person name="Goeker M."/>
        </authorList>
    </citation>
    <scope>NUCLEOTIDE SEQUENCE [LARGE SCALE GENOMIC DNA]</scope>
    <source>
        <strain evidence="5 6">DSM 654</strain>
    </source>
</reference>
<dbReference type="GO" id="GO:0006260">
    <property type="term" value="P:DNA replication"/>
    <property type="evidence" value="ECO:0007669"/>
    <property type="project" value="TreeGrafter"/>
</dbReference>
<accession>A0A4R3U910</accession>
<feature type="domain" description="IstB-like ATP-binding" evidence="4">
    <location>
        <begin position="19"/>
        <end position="250"/>
    </location>
</feature>
<evidence type="ECO:0000313" key="6">
    <source>
        <dbReference type="Proteomes" id="UP000295110"/>
    </source>
</evidence>
<keyword evidence="6" id="KW-1185">Reference proteome</keyword>
<dbReference type="Proteomes" id="UP000295110">
    <property type="component" value="Unassembled WGS sequence"/>
</dbReference>
<dbReference type="NCBIfam" id="NF038214">
    <property type="entry name" value="IS21_help_AAA"/>
    <property type="match status" value="1"/>
</dbReference>
<dbReference type="Pfam" id="PF01695">
    <property type="entry name" value="IstB_IS21"/>
    <property type="match status" value="1"/>
</dbReference>
<feature type="region of interest" description="Disordered" evidence="3">
    <location>
        <begin position="249"/>
        <end position="277"/>
    </location>
</feature>
<dbReference type="InterPro" id="IPR047661">
    <property type="entry name" value="IstB"/>
</dbReference>
<dbReference type="AlphaFoldDB" id="A0A4R3U910"/>
<evidence type="ECO:0000256" key="2">
    <source>
        <dbReference type="ARBA" id="ARBA00022840"/>
    </source>
</evidence>
<comment type="caution">
    <text evidence="5">The sequence shown here is derived from an EMBL/GenBank/DDBJ whole genome shotgun (WGS) entry which is preliminary data.</text>
</comment>
<evidence type="ECO:0000259" key="4">
    <source>
        <dbReference type="Pfam" id="PF01695"/>
    </source>
</evidence>
<dbReference type="PIRSF" id="PIRSF003073">
    <property type="entry name" value="DNAC_TnpB_IstB"/>
    <property type="match status" value="1"/>
</dbReference>
<dbReference type="Gene3D" id="3.40.50.300">
    <property type="entry name" value="P-loop containing nucleotide triphosphate hydrolases"/>
    <property type="match status" value="1"/>
</dbReference>
<dbReference type="EMBL" id="SMBU01000061">
    <property type="protein sequence ID" value="TCU82925.1"/>
    <property type="molecule type" value="Genomic_DNA"/>
</dbReference>
<dbReference type="PANTHER" id="PTHR30050">
    <property type="entry name" value="CHROMOSOMAL REPLICATION INITIATOR PROTEIN DNAA"/>
    <property type="match status" value="1"/>
</dbReference>
<dbReference type="InterPro" id="IPR027417">
    <property type="entry name" value="P-loop_NTPase"/>
</dbReference>
<keyword evidence="2" id="KW-0067">ATP-binding</keyword>
<keyword evidence="1" id="KW-0547">Nucleotide-binding</keyword>
<proteinExistence type="predicted"/>
<dbReference type="CDD" id="cd00009">
    <property type="entry name" value="AAA"/>
    <property type="match status" value="1"/>
</dbReference>
<dbReference type="PANTHER" id="PTHR30050:SF4">
    <property type="entry name" value="ATP-BINDING PROTEIN RV3427C IN INSERTION SEQUENCE-RELATED"/>
    <property type="match status" value="1"/>
</dbReference>
<organism evidence="5 6">
    <name type="scientific">Roseateles saccharophilus</name>
    <name type="common">Pseudomonas saccharophila</name>
    <dbReference type="NCBI Taxonomy" id="304"/>
    <lineage>
        <taxon>Bacteria</taxon>
        <taxon>Pseudomonadati</taxon>
        <taxon>Pseudomonadota</taxon>
        <taxon>Betaproteobacteria</taxon>
        <taxon>Burkholderiales</taxon>
        <taxon>Sphaerotilaceae</taxon>
        <taxon>Roseateles</taxon>
    </lineage>
</organism>
<protein>
    <submittedName>
        <fullName evidence="5">DNA replication protein DnaC</fullName>
    </submittedName>
</protein>
<dbReference type="InterPro" id="IPR028350">
    <property type="entry name" value="DNAC/IstB-like"/>
</dbReference>
<name>A0A4R3U910_ROSSA</name>
<evidence type="ECO:0000256" key="1">
    <source>
        <dbReference type="ARBA" id="ARBA00022741"/>
    </source>
</evidence>
<evidence type="ECO:0000313" key="5">
    <source>
        <dbReference type="EMBL" id="TCU82925.1"/>
    </source>
</evidence>
<gene>
    <name evidence="5" type="ORF">EV671_10612</name>
</gene>
<feature type="compositionally biased region" description="Low complexity" evidence="3">
    <location>
        <begin position="249"/>
        <end position="264"/>
    </location>
</feature>
<sequence length="277" mass="30741">MTTMVKTTPLTTRERLHALLHELNFKGMARVLDAELDRAEAQAVPAAEVVQRLLAEQASFQRERALVNRIARAHLPWQWTIDTFPFKQQPGVNKAQILALAGLDFVRRAENLVLIGATGTGKTGIALGLLRQACVNGWRGRFYNAQALLDELYASLADRSTTRLLTALSRTQPLCIDELGYLNLKSEQVNAFFRLMDQRYGRVSTIITTNLDYPAWYALFNNKPLVDALLDRLQHHCITIRIDGPSLRASSTASDASAAPPSSAGPKRAHTREPGAR</sequence>
<dbReference type="InterPro" id="IPR002611">
    <property type="entry name" value="IstB_ATP-bd"/>
</dbReference>
<dbReference type="GO" id="GO:0005524">
    <property type="term" value="F:ATP binding"/>
    <property type="evidence" value="ECO:0007669"/>
    <property type="project" value="UniProtKB-KW"/>
</dbReference>
<evidence type="ECO:0000256" key="3">
    <source>
        <dbReference type="SAM" id="MobiDB-lite"/>
    </source>
</evidence>